<evidence type="ECO:0000313" key="4">
    <source>
        <dbReference type="Proteomes" id="UP000612899"/>
    </source>
</evidence>
<accession>A0A8J3Q526</accession>
<comment type="caution">
    <text evidence="3">The sequence shown here is derived from an EMBL/GenBank/DDBJ whole genome shotgun (WGS) entry which is preliminary data.</text>
</comment>
<evidence type="ECO:0000256" key="1">
    <source>
        <dbReference type="SAM" id="MobiDB-lite"/>
    </source>
</evidence>
<sequence>MGDEAVHAPKTPVSAPVHSKLINDLEQDPGRPMETDVAQEMGARLGFDFSGVRIHTDARAQASARTLGAQAFTMGSEVAFARDRYSPHSAQGAQLLAHELAHVVEQHDRSTAMIQCAPDPAAEEGVIPLDQLVKDIAAVEAAYPVDDPHRILTRIRSLYYSGVRWNSAFPEQRARDVYPSMMTIDQAPQDAQTRLKSQAVEYKPLNIKNPSPFILLPGGERIDFGHLVLGAEAILHPRIEDPYTSYGVSGLDITGWIADVGIASVWQTRAEEAADPQRTEQNLSPHPQAPKSSQRLTGDDYWNISASPEDLLGDVDTHGFTENLKPGKNMKLSQALSSFYDPKTGGVRKRFQTFCSAYGITYQVDAAKTVTWLEDWKPAMIKRIDNFNDLYNAGERTAHLALSPGTDQRRRTWPRTPEMLNRFLAWLKPRLESELKQ</sequence>
<protein>
    <recommendedName>
        <fullName evidence="2">eCIS core domain-containing protein</fullName>
    </recommendedName>
</protein>
<dbReference type="InterPro" id="IPR025295">
    <property type="entry name" value="eCIS_core_dom"/>
</dbReference>
<proteinExistence type="predicted"/>
<feature type="domain" description="eCIS core" evidence="2">
    <location>
        <begin position="32"/>
        <end position="108"/>
    </location>
</feature>
<dbReference type="RefSeq" id="WP_203907874.1">
    <property type="nucleotide sequence ID" value="NZ_BONY01000010.1"/>
</dbReference>
<name>A0A8J3Q526_9ACTN</name>
<reference evidence="3" key="1">
    <citation type="submission" date="2021-01" db="EMBL/GenBank/DDBJ databases">
        <title>Whole genome shotgun sequence of Rhizocola hellebori NBRC 109834.</title>
        <authorList>
            <person name="Komaki H."/>
            <person name="Tamura T."/>
        </authorList>
    </citation>
    <scope>NUCLEOTIDE SEQUENCE</scope>
    <source>
        <strain evidence="3">NBRC 109834</strain>
    </source>
</reference>
<gene>
    <name evidence="3" type="ORF">Rhe02_20410</name>
</gene>
<evidence type="ECO:0000259" key="2">
    <source>
        <dbReference type="Pfam" id="PF13699"/>
    </source>
</evidence>
<dbReference type="AlphaFoldDB" id="A0A8J3Q526"/>
<dbReference type="Proteomes" id="UP000612899">
    <property type="component" value="Unassembled WGS sequence"/>
</dbReference>
<organism evidence="3 4">
    <name type="scientific">Rhizocola hellebori</name>
    <dbReference type="NCBI Taxonomy" id="1392758"/>
    <lineage>
        <taxon>Bacteria</taxon>
        <taxon>Bacillati</taxon>
        <taxon>Actinomycetota</taxon>
        <taxon>Actinomycetes</taxon>
        <taxon>Micromonosporales</taxon>
        <taxon>Micromonosporaceae</taxon>
        <taxon>Rhizocola</taxon>
    </lineage>
</organism>
<dbReference type="Pfam" id="PF13699">
    <property type="entry name" value="eCIS_core"/>
    <property type="match status" value="1"/>
</dbReference>
<feature type="compositionally biased region" description="Polar residues" evidence="1">
    <location>
        <begin position="279"/>
        <end position="296"/>
    </location>
</feature>
<feature type="region of interest" description="Disordered" evidence="1">
    <location>
        <begin position="271"/>
        <end position="299"/>
    </location>
</feature>
<keyword evidence="4" id="KW-1185">Reference proteome</keyword>
<dbReference type="EMBL" id="BONY01000010">
    <property type="protein sequence ID" value="GIH03974.1"/>
    <property type="molecule type" value="Genomic_DNA"/>
</dbReference>
<evidence type="ECO:0000313" key="3">
    <source>
        <dbReference type="EMBL" id="GIH03974.1"/>
    </source>
</evidence>